<dbReference type="GO" id="GO:0071770">
    <property type="term" value="P:DIM/DIP cell wall layer assembly"/>
    <property type="evidence" value="ECO:0007669"/>
    <property type="project" value="TreeGrafter"/>
</dbReference>
<accession>A0A4D4LFI1</accession>
<dbReference type="InterPro" id="IPR014030">
    <property type="entry name" value="Ketoacyl_synth_N"/>
</dbReference>
<protein>
    <recommendedName>
        <fullName evidence="7">Ketosynthase family 3 (KS3) domain-containing protein</fullName>
    </recommendedName>
</protein>
<dbReference type="SMART" id="SM00825">
    <property type="entry name" value="PKS_KS"/>
    <property type="match status" value="1"/>
</dbReference>
<dbReference type="GO" id="GO:0005737">
    <property type="term" value="C:cytoplasm"/>
    <property type="evidence" value="ECO:0007669"/>
    <property type="project" value="TreeGrafter"/>
</dbReference>
<dbReference type="GO" id="GO:0004315">
    <property type="term" value="F:3-oxoacyl-[acyl-carrier-protein] synthase activity"/>
    <property type="evidence" value="ECO:0007669"/>
    <property type="project" value="InterPro"/>
</dbReference>
<dbReference type="PANTHER" id="PTHR43775:SF37">
    <property type="entry name" value="SI:DKEY-61P9.11"/>
    <property type="match status" value="1"/>
</dbReference>
<dbReference type="GO" id="GO:0004312">
    <property type="term" value="F:fatty acid synthase activity"/>
    <property type="evidence" value="ECO:0007669"/>
    <property type="project" value="TreeGrafter"/>
</dbReference>
<dbReference type="InterPro" id="IPR014031">
    <property type="entry name" value="Ketoacyl_synth_C"/>
</dbReference>
<keyword evidence="3 5" id="KW-0808">Transferase</keyword>
<dbReference type="Pfam" id="PF00109">
    <property type="entry name" value="ketoacyl-synt"/>
    <property type="match status" value="1"/>
</dbReference>
<comment type="similarity">
    <text evidence="5">Belongs to the thiolase-like superfamily. Beta-ketoacyl-ACP synthases family.</text>
</comment>
<reference evidence="8 9" key="1">
    <citation type="journal article" date="2020" name="Int. J. Syst. Evol. Microbiol.">
        <title>Reclassification of Streptomyces castelarensis and Streptomyces sporoclivatus as later heterotypic synonyms of Streptomyces antimycoticus.</title>
        <authorList>
            <person name="Komaki H."/>
            <person name="Tamura T."/>
        </authorList>
    </citation>
    <scope>NUCLEOTIDE SEQUENCE [LARGE SCALE GENOMIC DNA]</scope>
    <source>
        <strain evidence="8 9">NBRC 13459</strain>
    </source>
</reference>
<dbReference type="GO" id="GO:0006633">
    <property type="term" value="P:fatty acid biosynthetic process"/>
    <property type="evidence" value="ECO:0007669"/>
    <property type="project" value="InterPro"/>
</dbReference>
<keyword evidence="9" id="KW-1185">Reference proteome</keyword>
<evidence type="ECO:0000256" key="6">
    <source>
        <dbReference type="SAM" id="MobiDB-lite"/>
    </source>
</evidence>
<dbReference type="PANTHER" id="PTHR43775">
    <property type="entry name" value="FATTY ACID SYNTHASE"/>
    <property type="match status" value="1"/>
</dbReference>
<evidence type="ECO:0000259" key="7">
    <source>
        <dbReference type="PROSITE" id="PS52004"/>
    </source>
</evidence>
<dbReference type="EMBL" id="BJHW01000002">
    <property type="protein sequence ID" value="GDY59745.1"/>
    <property type="molecule type" value="Genomic_DNA"/>
</dbReference>
<name>A0A4D4LFI1_STRVO</name>
<keyword evidence="2" id="KW-0597">Phosphoprotein</keyword>
<dbReference type="PROSITE" id="PS00606">
    <property type="entry name" value="KS3_1"/>
    <property type="match status" value="1"/>
</dbReference>
<dbReference type="OrthoDB" id="9778690at2"/>
<keyword evidence="1" id="KW-0596">Phosphopantetheine</keyword>
<evidence type="ECO:0000256" key="3">
    <source>
        <dbReference type="ARBA" id="ARBA00022679"/>
    </source>
</evidence>
<dbReference type="PROSITE" id="PS52004">
    <property type="entry name" value="KS3_2"/>
    <property type="match status" value="1"/>
</dbReference>
<feature type="region of interest" description="Disordered" evidence="6">
    <location>
        <begin position="315"/>
        <end position="336"/>
    </location>
</feature>
<proteinExistence type="inferred from homology"/>
<dbReference type="Pfam" id="PF02801">
    <property type="entry name" value="Ketoacyl-synt_C"/>
    <property type="match status" value="1"/>
</dbReference>
<evidence type="ECO:0000313" key="9">
    <source>
        <dbReference type="Proteomes" id="UP000301309"/>
    </source>
</evidence>
<dbReference type="CDD" id="cd00833">
    <property type="entry name" value="PKS"/>
    <property type="match status" value="1"/>
</dbReference>
<dbReference type="GO" id="GO:0005886">
    <property type="term" value="C:plasma membrane"/>
    <property type="evidence" value="ECO:0007669"/>
    <property type="project" value="TreeGrafter"/>
</dbReference>
<organism evidence="8 9">
    <name type="scientific">Streptomyces violaceusniger</name>
    <dbReference type="NCBI Taxonomy" id="68280"/>
    <lineage>
        <taxon>Bacteria</taxon>
        <taxon>Bacillati</taxon>
        <taxon>Actinomycetota</taxon>
        <taxon>Actinomycetes</taxon>
        <taxon>Kitasatosporales</taxon>
        <taxon>Streptomycetaceae</taxon>
        <taxon>Streptomyces</taxon>
        <taxon>Streptomyces violaceusniger group</taxon>
    </lineage>
</organism>
<dbReference type="InterPro" id="IPR018201">
    <property type="entry name" value="Ketoacyl_synth_AS"/>
</dbReference>
<gene>
    <name evidence="8" type="ORF">SVIO_103680</name>
</gene>
<evidence type="ECO:0000313" key="8">
    <source>
        <dbReference type="EMBL" id="GDY59745.1"/>
    </source>
</evidence>
<dbReference type="SUPFAM" id="SSF53901">
    <property type="entry name" value="Thiolase-like"/>
    <property type="match status" value="1"/>
</dbReference>
<sequence>MFVGATSHDYDGHLIRIGRDRESHSSLGVGHCILSNRISYQLGLHGPSETVDTACSSSLTALHRAVLAIRDGECGAALVGGVHLNLGPRLFVALGQLGVLSPDGVCRPFDEGANGMVRGEGVGALYLKPLSRALADGDTVHGLVRGSGVGHSGRVPSMTVPNPAAQAELIASVYRRAGVDPRTVTYIEAHGTATNVGDPIEVRGLRKAFADLMGGAENQPVEPWCALGSVKSNVGHLEAAAGLAGTVKTLLAMRHGALPASIHFDTANPLLELDHSPFTVVAEHRPWPRLTDEDGADLPRRAGVTSLGFGAPTPMCCSRNTSPPSGPPCRAARDPG</sequence>
<comment type="caution">
    <text evidence="8">The sequence shown here is derived from an EMBL/GenBank/DDBJ whole genome shotgun (WGS) entry which is preliminary data.</text>
</comment>
<dbReference type="InterPro" id="IPR050091">
    <property type="entry name" value="PKS_NRPS_Biosynth_Enz"/>
</dbReference>
<evidence type="ECO:0000256" key="2">
    <source>
        <dbReference type="ARBA" id="ARBA00022553"/>
    </source>
</evidence>
<evidence type="ECO:0000256" key="1">
    <source>
        <dbReference type="ARBA" id="ARBA00022450"/>
    </source>
</evidence>
<keyword evidence="4" id="KW-0012">Acyltransferase</keyword>
<feature type="domain" description="Ketosynthase family 3 (KS3)" evidence="7">
    <location>
        <begin position="1"/>
        <end position="320"/>
    </location>
</feature>
<evidence type="ECO:0000256" key="5">
    <source>
        <dbReference type="RuleBase" id="RU003694"/>
    </source>
</evidence>
<dbReference type="AlphaFoldDB" id="A0A4D4LFI1"/>
<dbReference type="Proteomes" id="UP000301309">
    <property type="component" value="Unassembled WGS sequence"/>
</dbReference>
<evidence type="ECO:0000256" key="4">
    <source>
        <dbReference type="ARBA" id="ARBA00023315"/>
    </source>
</evidence>
<dbReference type="Gene3D" id="3.40.47.10">
    <property type="match status" value="1"/>
</dbReference>
<dbReference type="InterPro" id="IPR016039">
    <property type="entry name" value="Thiolase-like"/>
</dbReference>
<dbReference type="InterPro" id="IPR020841">
    <property type="entry name" value="PKS_Beta-ketoAc_synthase_dom"/>
</dbReference>